<organism evidence="11 12">
    <name type="scientific">Methanosarcina acetivorans</name>
    <dbReference type="NCBI Taxonomy" id="2214"/>
    <lineage>
        <taxon>Archaea</taxon>
        <taxon>Methanobacteriati</taxon>
        <taxon>Methanobacteriota</taxon>
        <taxon>Stenosarchaea group</taxon>
        <taxon>Methanomicrobia</taxon>
        <taxon>Methanosarcinales</taxon>
        <taxon>Methanosarcinaceae</taxon>
        <taxon>Methanosarcina</taxon>
    </lineage>
</organism>
<dbReference type="GO" id="GO:0019894">
    <property type="term" value="F:kinesin binding"/>
    <property type="evidence" value="ECO:0007669"/>
    <property type="project" value="TreeGrafter"/>
</dbReference>
<dbReference type="GO" id="GO:0005871">
    <property type="term" value="C:kinesin complex"/>
    <property type="evidence" value="ECO:0007669"/>
    <property type="project" value="InterPro"/>
</dbReference>
<evidence type="ECO:0000313" key="11">
    <source>
        <dbReference type="EMBL" id="HIH93036.1"/>
    </source>
</evidence>
<dbReference type="PRINTS" id="PR00381">
    <property type="entry name" value="KINESINLIGHT"/>
</dbReference>
<dbReference type="GO" id="GO:0005737">
    <property type="term" value="C:cytoplasm"/>
    <property type="evidence" value="ECO:0007669"/>
    <property type="project" value="TreeGrafter"/>
</dbReference>
<dbReference type="AlphaFoldDB" id="A0A832W8R1"/>
<dbReference type="PANTHER" id="PTHR45783">
    <property type="entry name" value="KINESIN LIGHT CHAIN"/>
    <property type="match status" value="1"/>
</dbReference>
<dbReference type="PROSITE" id="PS50293">
    <property type="entry name" value="TPR_REGION"/>
    <property type="match status" value="2"/>
</dbReference>
<keyword evidence="9" id="KW-0206">Cytoskeleton</keyword>
<dbReference type="SUPFAM" id="SSF48452">
    <property type="entry name" value="TPR-like"/>
    <property type="match status" value="1"/>
</dbReference>
<keyword evidence="8" id="KW-0505">Motor protein</keyword>
<evidence type="ECO:0000256" key="9">
    <source>
        <dbReference type="ARBA" id="ARBA00023212"/>
    </source>
</evidence>
<dbReference type="PROSITE" id="PS50005">
    <property type="entry name" value="TPR"/>
    <property type="match status" value="2"/>
</dbReference>
<protein>
    <submittedName>
        <fullName evidence="11">Tetratricopeptide repeat protein</fullName>
    </submittedName>
</protein>
<name>A0A832W8R1_9EURY</name>
<keyword evidence="4" id="KW-0493">Microtubule</keyword>
<dbReference type="Gene3D" id="1.25.40.10">
    <property type="entry name" value="Tetratricopeptide repeat domain"/>
    <property type="match status" value="1"/>
</dbReference>
<evidence type="ECO:0000256" key="7">
    <source>
        <dbReference type="ARBA" id="ARBA00023054"/>
    </source>
</evidence>
<dbReference type="GO" id="GO:0005874">
    <property type="term" value="C:microtubule"/>
    <property type="evidence" value="ECO:0007669"/>
    <property type="project" value="UniProtKB-KW"/>
</dbReference>
<dbReference type="Pfam" id="PF13424">
    <property type="entry name" value="TPR_12"/>
    <property type="match status" value="1"/>
</dbReference>
<keyword evidence="7" id="KW-0175">Coiled coil</keyword>
<dbReference type="InterPro" id="IPR019734">
    <property type="entry name" value="TPR_rpt"/>
</dbReference>
<gene>
    <name evidence="11" type="ORF">HA338_03010</name>
</gene>
<dbReference type="GO" id="GO:0007018">
    <property type="term" value="P:microtubule-based movement"/>
    <property type="evidence" value="ECO:0007669"/>
    <property type="project" value="TreeGrafter"/>
</dbReference>
<evidence type="ECO:0000256" key="6">
    <source>
        <dbReference type="ARBA" id="ARBA00022803"/>
    </source>
</evidence>
<dbReference type="SMART" id="SM00028">
    <property type="entry name" value="TPR"/>
    <property type="match status" value="2"/>
</dbReference>
<comment type="caution">
    <text evidence="11">The sequence shown here is derived from an EMBL/GenBank/DDBJ whole genome shotgun (WGS) entry which is preliminary data.</text>
</comment>
<comment type="subcellular location">
    <subcellularLocation>
        <location evidence="1">Cytoplasm</location>
        <location evidence="1">Cytoskeleton</location>
    </subcellularLocation>
</comment>
<keyword evidence="3" id="KW-0963">Cytoplasm</keyword>
<evidence type="ECO:0000256" key="10">
    <source>
        <dbReference type="PROSITE-ProRule" id="PRU00339"/>
    </source>
</evidence>
<dbReference type="EMBL" id="DUJU01000035">
    <property type="protein sequence ID" value="HIH93036.1"/>
    <property type="molecule type" value="Genomic_DNA"/>
</dbReference>
<keyword evidence="5" id="KW-0677">Repeat</keyword>
<keyword evidence="6 10" id="KW-0802">TPR repeat</keyword>
<evidence type="ECO:0000256" key="1">
    <source>
        <dbReference type="ARBA" id="ARBA00004245"/>
    </source>
</evidence>
<evidence type="ECO:0000256" key="4">
    <source>
        <dbReference type="ARBA" id="ARBA00022701"/>
    </source>
</evidence>
<proteinExistence type="inferred from homology"/>
<dbReference type="InterPro" id="IPR011990">
    <property type="entry name" value="TPR-like_helical_dom_sf"/>
</dbReference>
<comment type="similarity">
    <text evidence="2">Belongs to the kinesin light chain family.</text>
</comment>
<evidence type="ECO:0000256" key="8">
    <source>
        <dbReference type="ARBA" id="ARBA00023175"/>
    </source>
</evidence>
<dbReference type="GeneID" id="25392923"/>
<evidence type="ECO:0000313" key="12">
    <source>
        <dbReference type="Proteomes" id="UP000600774"/>
    </source>
</evidence>
<evidence type="ECO:0000256" key="3">
    <source>
        <dbReference type="ARBA" id="ARBA00022490"/>
    </source>
</evidence>
<evidence type="ECO:0000256" key="5">
    <source>
        <dbReference type="ARBA" id="ARBA00022737"/>
    </source>
</evidence>
<feature type="repeat" description="TPR" evidence="10">
    <location>
        <begin position="189"/>
        <end position="222"/>
    </location>
</feature>
<dbReference type="Proteomes" id="UP000600774">
    <property type="component" value="Unassembled WGS sequence"/>
</dbReference>
<dbReference type="InterPro" id="IPR002151">
    <property type="entry name" value="Kinesin_light"/>
</dbReference>
<evidence type="ECO:0000256" key="2">
    <source>
        <dbReference type="ARBA" id="ARBA00009622"/>
    </source>
</evidence>
<reference evidence="11" key="1">
    <citation type="journal article" date="2020" name="bioRxiv">
        <title>A rank-normalized archaeal taxonomy based on genome phylogeny resolves widespread incomplete and uneven classifications.</title>
        <authorList>
            <person name="Rinke C."/>
            <person name="Chuvochina M."/>
            <person name="Mussig A.J."/>
            <person name="Chaumeil P.-A."/>
            <person name="Waite D.W."/>
            <person name="Whitman W.B."/>
            <person name="Parks D.H."/>
            <person name="Hugenholtz P."/>
        </authorList>
    </citation>
    <scope>NUCLEOTIDE SEQUENCE</scope>
    <source>
        <strain evidence="11">UBA8876</strain>
    </source>
</reference>
<accession>A0A832W8R1</accession>
<feature type="repeat" description="TPR" evidence="10">
    <location>
        <begin position="231"/>
        <end position="264"/>
    </location>
</feature>
<sequence length="292" mass="33854">MSKQGKLSPEEFAKTPEQVINRFIDYLDPQEEPMLEALSIAHFWDFDLFEALAGKINYPVTNFSKLCRFSFIQKETGERWSMHDIMREGLQKHQGNQEKKSVHKIIFNFYNDKLEKLDIKSITSEHETALIEAFYHAKEALEIRDMFDWCITVSDPFNRAAFWQLIAPLYEDMLQLLEAKLGLEHTSVATTLNNLAGLYDNMGEYEKALPIYQRALEIVEKVLGPQHPDVANTLNNLALLYRQMGEYEKALPIYQRALEIMENVLGSNHPNTIIIRNNFVQCITNMEGKSEN</sequence>
<dbReference type="RefSeq" id="WP_011021703.1">
    <property type="nucleotide sequence ID" value="NZ_DUJU01000035.1"/>
</dbReference>
<dbReference type="PANTHER" id="PTHR45783:SF3">
    <property type="entry name" value="KINESIN LIGHT CHAIN"/>
    <property type="match status" value="1"/>
</dbReference>